<dbReference type="InterPro" id="IPR024520">
    <property type="entry name" value="DUF3558"/>
</dbReference>
<sequence>MHRSAPRLSRILACAAVPVMLVVAGCSSDSGDKKESGSSASSASPSASKKAEPTVEPAKFAALPDPCKSITKKTVTSLVPSAKSKNGTAAKSSDITSRAGCSWNGLDDNGVKGSQYRWLDVGFTRFESDQALGSGAKRAQQDFAKQVDKAKATEGAKKVVEAPAAGIGDQASTIAYDLSKTGEDFKYATIVTRTENVVITLTYNGAGYAGAKTPSAGDIMKGAEKAAKEAVAAVAAGSATPGEKATDKADDPKSSDGKTDDDKSDDSKKSTDKKKTSAHKSTVKKAG</sequence>
<keyword evidence="2" id="KW-0732">Signal</keyword>
<proteinExistence type="predicted"/>
<feature type="compositionally biased region" description="Basic residues" evidence="1">
    <location>
        <begin position="276"/>
        <end position="287"/>
    </location>
</feature>
<dbReference type="Proteomes" id="UP001596915">
    <property type="component" value="Unassembled WGS sequence"/>
</dbReference>
<feature type="compositionally biased region" description="Basic and acidic residues" evidence="1">
    <location>
        <begin position="244"/>
        <end position="275"/>
    </location>
</feature>
<dbReference type="Pfam" id="PF12079">
    <property type="entry name" value="DUF3558"/>
    <property type="match status" value="1"/>
</dbReference>
<organism evidence="3 4">
    <name type="scientific">Streptomyces sanglieri</name>
    <dbReference type="NCBI Taxonomy" id="193460"/>
    <lineage>
        <taxon>Bacteria</taxon>
        <taxon>Bacillati</taxon>
        <taxon>Actinomycetota</taxon>
        <taxon>Actinomycetes</taxon>
        <taxon>Kitasatosporales</taxon>
        <taxon>Streptomycetaceae</taxon>
        <taxon>Streptomyces</taxon>
    </lineage>
</organism>
<feature type="region of interest" description="Disordered" evidence="1">
    <location>
        <begin position="27"/>
        <end position="58"/>
    </location>
</feature>
<evidence type="ECO:0000256" key="1">
    <source>
        <dbReference type="SAM" id="MobiDB-lite"/>
    </source>
</evidence>
<name>A0ABW2WYM6_9ACTN</name>
<comment type="caution">
    <text evidence="3">The sequence shown here is derived from an EMBL/GenBank/DDBJ whole genome shotgun (WGS) entry which is preliminary data.</text>
</comment>
<evidence type="ECO:0000313" key="4">
    <source>
        <dbReference type="Proteomes" id="UP001596915"/>
    </source>
</evidence>
<keyword evidence="4" id="KW-1185">Reference proteome</keyword>
<feature type="chain" id="PRO_5047029821" evidence="2">
    <location>
        <begin position="25"/>
        <end position="287"/>
    </location>
</feature>
<dbReference type="EMBL" id="JBHTGL010000008">
    <property type="protein sequence ID" value="MFD0626620.1"/>
    <property type="molecule type" value="Genomic_DNA"/>
</dbReference>
<dbReference type="PROSITE" id="PS51257">
    <property type="entry name" value="PROKAR_LIPOPROTEIN"/>
    <property type="match status" value="1"/>
</dbReference>
<evidence type="ECO:0000313" key="3">
    <source>
        <dbReference type="EMBL" id="MFD0626620.1"/>
    </source>
</evidence>
<feature type="signal peptide" evidence="2">
    <location>
        <begin position="1"/>
        <end position="24"/>
    </location>
</feature>
<protein>
    <submittedName>
        <fullName evidence="3">DUF3558 family protein</fullName>
    </submittedName>
</protein>
<feature type="region of interest" description="Disordered" evidence="1">
    <location>
        <begin position="232"/>
        <end position="287"/>
    </location>
</feature>
<feature type="compositionally biased region" description="Low complexity" evidence="1">
    <location>
        <begin position="37"/>
        <end position="48"/>
    </location>
</feature>
<evidence type="ECO:0000256" key="2">
    <source>
        <dbReference type="SAM" id="SignalP"/>
    </source>
</evidence>
<reference evidence="4" key="1">
    <citation type="journal article" date="2019" name="Int. J. Syst. Evol. Microbiol.">
        <title>The Global Catalogue of Microorganisms (GCM) 10K type strain sequencing project: providing services to taxonomists for standard genome sequencing and annotation.</title>
        <authorList>
            <consortium name="The Broad Institute Genomics Platform"/>
            <consortium name="The Broad Institute Genome Sequencing Center for Infectious Disease"/>
            <person name="Wu L."/>
            <person name="Ma J."/>
        </authorList>
    </citation>
    <scope>NUCLEOTIDE SEQUENCE [LARGE SCALE GENOMIC DNA]</scope>
    <source>
        <strain evidence="4">JCM 12607</strain>
    </source>
</reference>
<gene>
    <name evidence="3" type="ORF">ACFQ2K_31915</name>
</gene>
<accession>A0ABW2WYM6</accession>